<organism evidence="2">
    <name type="scientific">freshwater metagenome</name>
    <dbReference type="NCBI Taxonomy" id="449393"/>
    <lineage>
        <taxon>unclassified sequences</taxon>
        <taxon>metagenomes</taxon>
        <taxon>ecological metagenomes</taxon>
    </lineage>
</organism>
<reference evidence="2" key="1">
    <citation type="submission" date="2020-05" db="EMBL/GenBank/DDBJ databases">
        <authorList>
            <person name="Chiriac C."/>
            <person name="Salcher M."/>
            <person name="Ghai R."/>
            <person name="Kavagutti S V."/>
        </authorList>
    </citation>
    <scope>NUCLEOTIDE SEQUENCE</scope>
</reference>
<dbReference type="AlphaFoldDB" id="A0A6J6UDK0"/>
<feature type="domain" description="Luciferase-like" evidence="1">
    <location>
        <begin position="11"/>
        <end position="233"/>
    </location>
</feature>
<dbReference type="SUPFAM" id="SSF51679">
    <property type="entry name" value="Bacterial luciferase-like"/>
    <property type="match status" value="1"/>
</dbReference>
<dbReference type="InterPro" id="IPR036661">
    <property type="entry name" value="Luciferase-like_sf"/>
</dbReference>
<dbReference type="GO" id="GO:0016705">
    <property type="term" value="F:oxidoreductase activity, acting on paired donors, with incorporation or reduction of molecular oxygen"/>
    <property type="evidence" value="ECO:0007669"/>
    <property type="project" value="InterPro"/>
</dbReference>
<dbReference type="InterPro" id="IPR051260">
    <property type="entry name" value="Diverse_substr_monoxygenases"/>
</dbReference>
<dbReference type="InterPro" id="IPR019921">
    <property type="entry name" value="Lucif-like_OxRdtase_Rv2161c"/>
</dbReference>
<proteinExistence type="predicted"/>
<dbReference type="Gene3D" id="3.20.20.30">
    <property type="entry name" value="Luciferase-like domain"/>
    <property type="match status" value="1"/>
</dbReference>
<name>A0A6J6UDK0_9ZZZZ</name>
<evidence type="ECO:0000259" key="1">
    <source>
        <dbReference type="Pfam" id="PF00296"/>
    </source>
</evidence>
<dbReference type="PANTHER" id="PTHR30011">
    <property type="entry name" value="ALKANESULFONATE MONOOXYGENASE-RELATED"/>
    <property type="match status" value="1"/>
</dbReference>
<evidence type="ECO:0000313" key="2">
    <source>
        <dbReference type="EMBL" id="CAB4756607.1"/>
    </source>
</evidence>
<protein>
    <submittedName>
        <fullName evidence="2">Unannotated protein</fullName>
    </submittedName>
</protein>
<dbReference type="NCBIfam" id="TIGR03619">
    <property type="entry name" value="F420_Rv2161c"/>
    <property type="match status" value="1"/>
</dbReference>
<sequence length="292" mass="32444">MRFTYAEAMTQASYYAPLAQAAEAAGYTSMTVADSLIYPEHSNSKYPYTDTGDREFLEGKEFLETMILCAHLFAHTTTLRLTPFVLKLPVRPPVLVAKQASSLAHLSGGRLGLGVGLSPWSEDFEALGVPWERRGKRMDECMDILKGLTTGEYFSYSGEFYEIESLKQCPAAPAPIPLLVGGHVDAALRRAVRKGNGWMHAGGDGEELDRLLVRLKEIREEEGDTRDDFEVHVISFDAYSVDGIKRLEDKGVTDCIVGFRVPYIKGPDTEPLETKIRNLEQYAENVITKVNG</sequence>
<dbReference type="Pfam" id="PF00296">
    <property type="entry name" value="Bac_luciferase"/>
    <property type="match status" value="1"/>
</dbReference>
<dbReference type="InterPro" id="IPR011251">
    <property type="entry name" value="Luciferase-like_dom"/>
</dbReference>
<dbReference type="PANTHER" id="PTHR30011:SF32">
    <property type="entry name" value="CONSERVED PROTEIN"/>
    <property type="match status" value="1"/>
</dbReference>
<dbReference type="EMBL" id="CAEZYQ010000019">
    <property type="protein sequence ID" value="CAB4756607.1"/>
    <property type="molecule type" value="Genomic_DNA"/>
</dbReference>
<gene>
    <name evidence="2" type="ORF">UFOPK2761_02347</name>
</gene>
<accession>A0A6J6UDK0</accession>